<accession>A0AC35U8I0</accession>
<organism evidence="1 2">
    <name type="scientific">Rhabditophanes sp. KR3021</name>
    <dbReference type="NCBI Taxonomy" id="114890"/>
    <lineage>
        <taxon>Eukaryota</taxon>
        <taxon>Metazoa</taxon>
        <taxon>Ecdysozoa</taxon>
        <taxon>Nematoda</taxon>
        <taxon>Chromadorea</taxon>
        <taxon>Rhabditida</taxon>
        <taxon>Tylenchina</taxon>
        <taxon>Panagrolaimomorpha</taxon>
        <taxon>Strongyloidoidea</taxon>
        <taxon>Alloionematidae</taxon>
        <taxon>Rhabditophanes</taxon>
    </lineage>
</organism>
<dbReference type="Proteomes" id="UP000095286">
    <property type="component" value="Unplaced"/>
</dbReference>
<sequence length="1117" mass="126176">MCPPPKQHHPLPSKCIDIMNTNKAKLVSNPNTTPPTRELEEKGKLLQNKQIKEVNGKMMQCSPNLVNNINCKVGQVSGSNLINKDNRMNGRGAIGRSDDNLSIQFRDVHVTPIPAVPPSNESEGDLIEELSNNTKSCQLNGGNEEDGDYINFPLPVLSEGVSGPIIDPQPKPNYNRANYFNETFELKEMSIVRPDTYSHYANLPPIEDYQKKRHPNGDDTSSCSSGDLSEACGFESTDDLSSTSSTEASPKQDKGYVGDHPNYLKRHLTEKERMHQLLMRSRTSQRSSAYIHSSSNVPPQHGPHWIGARGGGNNICLKYLAPNYGSHPKCQSSDKFGNEEGSTSCFDVLGKECHSLDRPNTTTKRGPPNGNFVSKRLVGMFPDDRPISSISSIRKSETEFCYKNVSNYSPLVKENVACPQLGGGCHHLNNGYQKVGFNFFNVIDEELEHVVCQLEQLQFQLLPMDYRLGRVKDNVKKLQVYNSMVYSKRIHEERSLPKHSSVESLSSLKSRTSVTSKESSLLRNKLSGLASQVKRTLGANNENSIKSSIKQAFRSKKTKKRDDCLEESNECEALIKKLNDKDSLLTDIRLEVLDKSNEIEELKELLQKLETENCNLRNNLNSSIYVNSQQNSDHSSGIGTEICSNYTNESGSDIYVSLNSSPYTTTNRRQKNEFLQVFVMEDNSGNFELTEDKKSFIGLIQKPAKDVTWKSFDIEVGNVFQIYLDAIDTDKGLQISAKGTLFGYCIGESRRLYSGIPLPKSPFTLCTTSSEIIIFMRSIKQKSFDSLAFTTLIPKNDVEKLHELLIRHKRITIYGDISYLKENLINNLANTITTKIQSLDGRSYVECPRKFYDNFDKYLSSKAEVLITLMYLYPEQYNYVFEKVKVKKYINVMIVCCLQNEVKIGSTKNKDTIGFYSVQVNNTDYVLECGLRKHFFHLKNGISKSNDKFTESEVLFIKFLINVYQNLRAFVCELKGTTHFHSLLDQILKPPAIDNRHAILWFTTLWNDQIVPYSRSFLAKSSSTLTTTKEPLNCISSYWPWQKNLDARSLLSSILQNHTNQNFCSPEIDTSFDPLAALIRIQSYSSFGEKEEDGNENGGDAEEEREGVLVSEELILS</sequence>
<reference evidence="2" key="1">
    <citation type="submission" date="2016-11" db="UniProtKB">
        <authorList>
            <consortium name="WormBaseParasite"/>
        </authorList>
    </citation>
    <scope>IDENTIFICATION</scope>
    <source>
        <strain evidence="2">KR3021</strain>
    </source>
</reference>
<evidence type="ECO:0000313" key="2">
    <source>
        <dbReference type="WBParaSite" id="RSKR_0000874400.1"/>
    </source>
</evidence>
<proteinExistence type="predicted"/>
<protein>
    <submittedName>
        <fullName evidence="2">UDENN domain-containing protein</fullName>
    </submittedName>
</protein>
<name>A0AC35U8I0_9BILA</name>
<evidence type="ECO:0000313" key="1">
    <source>
        <dbReference type="Proteomes" id="UP000095286"/>
    </source>
</evidence>
<dbReference type="WBParaSite" id="RSKR_0000874400.1">
    <property type="protein sequence ID" value="RSKR_0000874400.1"/>
    <property type="gene ID" value="RSKR_0000874400"/>
</dbReference>